<dbReference type="RefSeq" id="WP_263414056.1">
    <property type="nucleotide sequence ID" value="NZ_BAABBH010000001.1"/>
</dbReference>
<dbReference type="Proteomes" id="UP001634747">
    <property type="component" value="Unassembled WGS sequence"/>
</dbReference>
<evidence type="ECO:0000313" key="1">
    <source>
        <dbReference type="EMBL" id="MFN2974378.1"/>
    </source>
</evidence>
<protein>
    <recommendedName>
        <fullName evidence="3">DUF5753 domain-containing protein</fullName>
    </recommendedName>
</protein>
<sequence>MPRFPLDEQSREAIAHSMVNLCSLAVAAGLQGQLFLQSWKLSAETGNNVVTAHLPQWQPRRGLGIWPAGPAPTGWTEESLMNAAAAAFQGQEPRLPVHHLLQLRTDNQQLPSAVRKMTGRGVALVVFSKQDRSESLERNAGFYRDQVEGRFKRSPFFMPLLDETGLLSFSGADHTEQWMHGLDIYVRETAEDEGVLIVSRAAYTHVIDEWLRVATDHRQTAAEIRDALADAPRSVSG</sequence>
<evidence type="ECO:0008006" key="3">
    <source>
        <dbReference type="Google" id="ProtNLM"/>
    </source>
</evidence>
<name>A0ABW9KGT2_9BACT</name>
<organism evidence="1 2">
    <name type="scientific">Terriglobus aquaticus</name>
    <dbReference type="NCBI Taxonomy" id="940139"/>
    <lineage>
        <taxon>Bacteria</taxon>
        <taxon>Pseudomonadati</taxon>
        <taxon>Acidobacteriota</taxon>
        <taxon>Terriglobia</taxon>
        <taxon>Terriglobales</taxon>
        <taxon>Acidobacteriaceae</taxon>
        <taxon>Terriglobus</taxon>
    </lineage>
</organism>
<keyword evidence="2" id="KW-1185">Reference proteome</keyword>
<comment type="caution">
    <text evidence="1">The sequence shown here is derived from an EMBL/GenBank/DDBJ whole genome shotgun (WGS) entry which is preliminary data.</text>
</comment>
<accession>A0ABW9KGT2</accession>
<gene>
    <name evidence="1" type="ORF">ACK2TP_01250</name>
</gene>
<proteinExistence type="predicted"/>
<reference evidence="1 2" key="1">
    <citation type="submission" date="2024-12" db="EMBL/GenBank/DDBJ databases">
        <authorList>
            <person name="Lee Y."/>
        </authorList>
    </citation>
    <scope>NUCLEOTIDE SEQUENCE [LARGE SCALE GENOMIC DNA]</scope>
    <source>
        <strain evidence="1 2">03SUJ4</strain>
    </source>
</reference>
<evidence type="ECO:0000313" key="2">
    <source>
        <dbReference type="Proteomes" id="UP001634747"/>
    </source>
</evidence>
<dbReference type="EMBL" id="JBJYXY010000001">
    <property type="protein sequence ID" value="MFN2974378.1"/>
    <property type="molecule type" value="Genomic_DNA"/>
</dbReference>